<dbReference type="Pfam" id="PF02519">
    <property type="entry name" value="Auxin_inducible"/>
    <property type="match status" value="1"/>
</dbReference>
<dbReference type="PANTHER" id="PTHR31374:SF198">
    <property type="entry name" value="AUXIN-RESPONSIVE PROTEIN SAUR72"/>
    <property type="match status" value="1"/>
</dbReference>
<name>A0A3S3PE17_9MAGN</name>
<proteinExistence type="inferred from homology"/>
<gene>
    <name evidence="2" type="ORF">CKAN_01766800</name>
</gene>
<organism evidence="2 3">
    <name type="scientific">Cinnamomum micranthum f. kanehirae</name>
    <dbReference type="NCBI Taxonomy" id="337451"/>
    <lineage>
        <taxon>Eukaryota</taxon>
        <taxon>Viridiplantae</taxon>
        <taxon>Streptophyta</taxon>
        <taxon>Embryophyta</taxon>
        <taxon>Tracheophyta</taxon>
        <taxon>Spermatophyta</taxon>
        <taxon>Magnoliopsida</taxon>
        <taxon>Magnoliidae</taxon>
        <taxon>Laurales</taxon>
        <taxon>Lauraceae</taxon>
        <taxon>Cinnamomum</taxon>
    </lineage>
</organism>
<evidence type="ECO:0000256" key="1">
    <source>
        <dbReference type="ARBA" id="ARBA00006974"/>
    </source>
</evidence>
<dbReference type="InterPro" id="IPR003676">
    <property type="entry name" value="SAUR_fam"/>
</dbReference>
<dbReference type="GO" id="GO:0009733">
    <property type="term" value="P:response to auxin"/>
    <property type="evidence" value="ECO:0007669"/>
    <property type="project" value="InterPro"/>
</dbReference>
<dbReference type="AlphaFoldDB" id="A0A3S3PE17"/>
<sequence length="106" mass="12646">MKLHGWIMKRRDDPENVMYRRLDDEDERKEDRVGVSKGCVPVLVGSEERMKRFVIHTKLFKHPSILALLEMAEQEFGYKQPGILRIPCDVEYFQQVIRSIDFCFQE</sequence>
<comment type="similarity">
    <text evidence="1">Belongs to the ARG7 family.</text>
</comment>
<dbReference type="PANTHER" id="PTHR31374">
    <property type="entry name" value="AUXIN-INDUCED PROTEIN-LIKE-RELATED"/>
    <property type="match status" value="1"/>
</dbReference>
<keyword evidence="3" id="KW-1185">Reference proteome</keyword>
<dbReference type="Proteomes" id="UP000283530">
    <property type="component" value="Unassembled WGS sequence"/>
</dbReference>
<evidence type="ECO:0000313" key="3">
    <source>
        <dbReference type="Proteomes" id="UP000283530"/>
    </source>
</evidence>
<dbReference type="EMBL" id="QPKB01000007">
    <property type="protein sequence ID" value="RWR88640.1"/>
    <property type="molecule type" value="Genomic_DNA"/>
</dbReference>
<evidence type="ECO:0000313" key="2">
    <source>
        <dbReference type="EMBL" id="RWR88640.1"/>
    </source>
</evidence>
<reference evidence="2 3" key="1">
    <citation type="journal article" date="2019" name="Nat. Plants">
        <title>Stout camphor tree genome fills gaps in understanding of flowering plant genome evolution.</title>
        <authorList>
            <person name="Chaw S.M."/>
            <person name="Liu Y.C."/>
            <person name="Wu Y.W."/>
            <person name="Wang H.Y."/>
            <person name="Lin C.I."/>
            <person name="Wu C.S."/>
            <person name="Ke H.M."/>
            <person name="Chang L.Y."/>
            <person name="Hsu C.Y."/>
            <person name="Yang H.T."/>
            <person name="Sudianto E."/>
            <person name="Hsu M.H."/>
            <person name="Wu K.P."/>
            <person name="Wang L.N."/>
            <person name="Leebens-Mack J.H."/>
            <person name="Tsai I.J."/>
        </authorList>
    </citation>
    <scope>NUCLEOTIDE SEQUENCE [LARGE SCALE GENOMIC DNA]</scope>
    <source>
        <strain evidence="3">cv. Chaw 1501</strain>
        <tissue evidence="2">Young leaves</tissue>
    </source>
</reference>
<dbReference type="OrthoDB" id="838391at2759"/>
<protein>
    <submittedName>
        <fullName evidence="2">Auxin-responsive protein SAUR71-like protein</fullName>
    </submittedName>
</protein>
<accession>A0A3S3PE17</accession>
<comment type="caution">
    <text evidence="2">The sequence shown here is derived from an EMBL/GenBank/DDBJ whole genome shotgun (WGS) entry which is preliminary data.</text>
</comment>